<dbReference type="SUPFAM" id="SSF51445">
    <property type="entry name" value="(Trans)glycosidases"/>
    <property type="match status" value="1"/>
</dbReference>
<evidence type="ECO:0000256" key="1">
    <source>
        <dbReference type="ARBA" id="ARBA00022729"/>
    </source>
</evidence>
<dbReference type="Gene3D" id="2.60.40.10">
    <property type="entry name" value="Immunoglobulins"/>
    <property type="match status" value="1"/>
</dbReference>
<dbReference type="OrthoDB" id="9773203at2"/>
<dbReference type="KEGG" id="peo:AS203_06800"/>
<dbReference type="AlphaFoldDB" id="A0A0S2KKK5"/>
<accession>A0A0S2KKK5</accession>
<protein>
    <recommendedName>
        <fullName evidence="2">Glycosyl hydrolase-like 10 domain-containing protein</fullName>
    </recommendedName>
</protein>
<evidence type="ECO:0000259" key="2">
    <source>
        <dbReference type="Pfam" id="PF02638"/>
    </source>
</evidence>
<dbReference type="Pfam" id="PF02638">
    <property type="entry name" value="GHL10"/>
    <property type="match status" value="2"/>
</dbReference>
<dbReference type="eggNOG" id="COG1649">
    <property type="taxonomic scope" value="Bacteria"/>
</dbReference>
<proteinExistence type="predicted"/>
<dbReference type="InterPro" id="IPR003790">
    <property type="entry name" value="GHL10"/>
</dbReference>
<gene>
    <name evidence="3" type="ORF">AS203_06800</name>
</gene>
<dbReference type="InterPro" id="IPR013783">
    <property type="entry name" value="Ig-like_fold"/>
</dbReference>
<keyword evidence="1" id="KW-0732">Signal</keyword>
<name>A0A0S2KKK5_9BACT</name>
<dbReference type="PANTHER" id="PTHR43405:SF1">
    <property type="entry name" value="GLYCOSYL HYDROLASE DIGH"/>
    <property type="match status" value="1"/>
</dbReference>
<organism evidence="3 4">
    <name type="scientific">Hoylesella enoeca</name>
    <dbReference type="NCBI Taxonomy" id="76123"/>
    <lineage>
        <taxon>Bacteria</taxon>
        <taxon>Pseudomonadati</taxon>
        <taxon>Bacteroidota</taxon>
        <taxon>Bacteroidia</taxon>
        <taxon>Bacteroidales</taxon>
        <taxon>Prevotellaceae</taxon>
        <taxon>Hoylesella</taxon>
    </lineage>
</organism>
<dbReference type="PANTHER" id="PTHR43405">
    <property type="entry name" value="GLYCOSYL HYDROLASE DIGH"/>
    <property type="match status" value="1"/>
</dbReference>
<dbReference type="EMBL" id="CP013195">
    <property type="protein sequence ID" value="ALO48823.1"/>
    <property type="molecule type" value="Genomic_DNA"/>
</dbReference>
<evidence type="ECO:0000313" key="4">
    <source>
        <dbReference type="Proteomes" id="UP000056252"/>
    </source>
</evidence>
<feature type="domain" description="Glycosyl hydrolase-like 10" evidence="2">
    <location>
        <begin position="213"/>
        <end position="298"/>
    </location>
</feature>
<dbReference type="STRING" id="76123.AS203_06800"/>
<sequence length="557" mass="63011">MKRIFPLLLSILFVGVIYARADVLSAAPKYEVRAVWLTTIGGLDWPHSYARSQQSAAKQQQELCHMLDRLQQAGINTVLMQTRIRGTMIYPSQYEPWDGCLSGIPGQSPGYDALKFAVDQCHKRGMEIQAWVVTMPVGKWDGVGCRRLRQRLPGLIRRIGAEGYMNPEGTRTASWLADICDELTSNYDIDGIHLDYIRYPETWPIKISRDRARAHITNIVRTVYTRIKARKPWVKLSCSPVGKHDDLSRFWSHGWNAYTKVCQDAQSWLRAGIMDELFPMMYFQGNQFYPFAIDWAEQSNGRIIAPGLGTYFLSPREADWPLETITREMELLRRWRLGFAHFRSRFFTENVKGIYDFTADEFDRSPALIPAMTWIHATRPMPPTSIGMAVSPGSTSTILSWQGARDRSDGPYLLYNVYSSRVYPVDITEADNLIAVRLQSTSIELPAVKGQRYYAVTAVDRYGNESESIQMPQPQAETAAGDLLPCDGQTLRLPQKSPTMDADLIAIETLQGAIIATRSYRGVSIDIRDLPAGIYVIRSLNAQGVSHRLGLCLLTRP</sequence>
<dbReference type="InterPro" id="IPR052177">
    <property type="entry name" value="Divisome_Glycosyl_Hydrolase"/>
</dbReference>
<dbReference type="InterPro" id="IPR017853">
    <property type="entry name" value="GH"/>
</dbReference>
<reference evidence="4" key="1">
    <citation type="submission" date="2015-11" db="EMBL/GenBank/DDBJ databases">
        <authorList>
            <person name="Holder M.E."/>
            <person name="Ajami N.J."/>
            <person name="Petrosino J.F."/>
        </authorList>
    </citation>
    <scope>NUCLEOTIDE SEQUENCE [LARGE SCALE GENOMIC DNA]</scope>
    <source>
        <strain evidence="4">F0113</strain>
    </source>
</reference>
<feature type="domain" description="Glycosyl hydrolase-like 10" evidence="2">
    <location>
        <begin position="31"/>
        <end position="200"/>
    </location>
</feature>
<dbReference type="Gene3D" id="3.20.20.80">
    <property type="entry name" value="Glycosidases"/>
    <property type="match status" value="1"/>
</dbReference>
<evidence type="ECO:0000313" key="3">
    <source>
        <dbReference type="EMBL" id="ALO48823.1"/>
    </source>
</evidence>
<dbReference type="Proteomes" id="UP000056252">
    <property type="component" value="Chromosome"/>
</dbReference>
<dbReference type="RefSeq" id="WP_025066448.1">
    <property type="nucleotide sequence ID" value="NZ_CP013195.1"/>
</dbReference>
<keyword evidence="4" id="KW-1185">Reference proteome</keyword>